<evidence type="ECO:0000256" key="1">
    <source>
        <dbReference type="SAM" id="Phobius"/>
    </source>
</evidence>
<organism evidence="2 3">
    <name type="scientific">Chitinimonas lacunae</name>
    <dbReference type="NCBI Taxonomy" id="1963018"/>
    <lineage>
        <taxon>Bacteria</taxon>
        <taxon>Pseudomonadati</taxon>
        <taxon>Pseudomonadota</taxon>
        <taxon>Betaproteobacteria</taxon>
        <taxon>Neisseriales</taxon>
        <taxon>Chitinibacteraceae</taxon>
        <taxon>Chitinimonas</taxon>
    </lineage>
</organism>
<proteinExistence type="predicted"/>
<keyword evidence="3" id="KW-1185">Reference proteome</keyword>
<dbReference type="Pfam" id="PF11026">
    <property type="entry name" value="DUF2721"/>
    <property type="match status" value="1"/>
</dbReference>
<sequence>MSINVPAVLFPAISLLLLAYTNRFLGLSSVIRQLYDAYQRSPSPKLLRQIANLRRRVILIRRMQAVGVGSMFLCVLSMFLVLLGWQWPAQWVFGISLALMLLSLGLSLSEIRISSDALNILLADMEEALRQHDDE</sequence>
<feature type="transmembrane region" description="Helical" evidence="1">
    <location>
        <begin position="91"/>
        <end position="108"/>
    </location>
</feature>
<accession>A0ABV8MY22</accession>
<dbReference type="EMBL" id="JBHSBU010000001">
    <property type="protein sequence ID" value="MFC4161647.1"/>
    <property type="molecule type" value="Genomic_DNA"/>
</dbReference>
<keyword evidence="1" id="KW-1133">Transmembrane helix</keyword>
<keyword evidence="1" id="KW-0472">Membrane</keyword>
<evidence type="ECO:0000313" key="3">
    <source>
        <dbReference type="Proteomes" id="UP001595791"/>
    </source>
</evidence>
<feature type="transmembrane region" description="Helical" evidence="1">
    <location>
        <begin position="65"/>
        <end position="85"/>
    </location>
</feature>
<reference evidence="3" key="1">
    <citation type="journal article" date="2019" name="Int. J. Syst. Evol. Microbiol.">
        <title>The Global Catalogue of Microorganisms (GCM) 10K type strain sequencing project: providing services to taxonomists for standard genome sequencing and annotation.</title>
        <authorList>
            <consortium name="The Broad Institute Genomics Platform"/>
            <consortium name="The Broad Institute Genome Sequencing Center for Infectious Disease"/>
            <person name="Wu L."/>
            <person name="Ma J."/>
        </authorList>
    </citation>
    <scope>NUCLEOTIDE SEQUENCE [LARGE SCALE GENOMIC DNA]</scope>
    <source>
        <strain evidence="3">LMG 29894</strain>
    </source>
</reference>
<evidence type="ECO:0000313" key="2">
    <source>
        <dbReference type="EMBL" id="MFC4161647.1"/>
    </source>
</evidence>
<dbReference type="RefSeq" id="WP_378167824.1">
    <property type="nucleotide sequence ID" value="NZ_JBHSBU010000001.1"/>
</dbReference>
<gene>
    <name evidence="2" type="ORF">ACFOW7_20115</name>
</gene>
<name>A0ABV8MY22_9NEIS</name>
<protein>
    <submittedName>
        <fullName evidence="2">DUF2721 domain-containing protein</fullName>
    </submittedName>
</protein>
<dbReference type="InterPro" id="IPR021279">
    <property type="entry name" value="DUF2721"/>
</dbReference>
<feature type="transmembrane region" description="Helical" evidence="1">
    <location>
        <begin position="6"/>
        <end position="25"/>
    </location>
</feature>
<keyword evidence="1" id="KW-0812">Transmembrane</keyword>
<dbReference type="Proteomes" id="UP001595791">
    <property type="component" value="Unassembled WGS sequence"/>
</dbReference>
<comment type="caution">
    <text evidence="2">The sequence shown here is derived from an EMBL/GenBank/DDBJ whole genome shotgun (WGS) entry which is preliminary data.</text>
</comment>